<keyword evidence="2" id="KW-1185">Reference proteome</keyword>
<evidence type="ECO:0000313" key="2">
    <source>
        <dbReference type="Proteomes" id="UP000027222"/>
    </source>
</evidence>
<reference evidence="2" key="1">
    <citation type="journal article" date="2014" name="Proc. Natl. Acad. Sci. U.S.A.">
        <title>Extensive sampling of basidiomycete genomes demonstrates inadequacy of the white-rot/brown-rot paradigm for wood decay fungi.</title>
        <authorList>
            <person name="Riley R."/>
            <person name="Salamov A.A."/>
            <person name="Brown D.W."/>
            <person name="Nagy L.G."/>
            <person name="Floudas D."/>
            <person name="Held B.W."/>
            <person name="Levasseur A."/>
            <person name="Lombard V."/>
            <person name="Morin E."/>
            <person name="Otillar R."/>
            <person name="Lindquist E.A."/>
            <person name="Sun H."/>
            <person name="LaButti K.M."/>
            <person name="Schmutz J."/>
            <person name="Jabbour D."/>
            <person name="Luo H."/>
            <person name="Baker S.E."/>
            <person name="Pisabarro A.G."/>
            <person name="Walton J.D."/>
            <person name="Blanchette R.A."/>
            <person name="Henrissat B."/>
            <person name="Martin F."/>
            <person name="Cullen D."/>
            <person name="Hibbett D.S."/>
            <person name="Grigoriev I.V."/>
        </authorList>
    </citation>
    <scope>NUCLEOTIDE SEQUENCE [LARGE SCALE GENOMIC DNA]</scope>
    <source>
        <strain evidence="2">CBS 339.88</strain>
    </source>
</reference>
<gene>
    <name evidence="1" type="ORF">GALMADRAFT_243187</name>
</gene>
<accession>A0A067TJW0</accession>
<dbReference type="HOGENOM" id="CLU_3050461_0_0_1"/>
<protein>
    <submittedName>
        <fullName evidence="1">Uncharacterized protein</fullName>
    </submittedName>
</protein>
<evidence type="ECO:0000313" key="1">
    <source>
        <dbReference type="EMBL" id="KDR79268.1"/>
    </source>
</evidence>
<dbReference type="Proteomes" id="UP000027222">
    <property type="component" value="Unassembled WGS sequence"/>
</dbReference>
<dbReference type="EMBL" id="KL142373">
    <property type="protein sequence ID" value="KDR79268.1"/>
    <property type="molecule type" value="Genomic_DNA"/>
</dbReference>
<dbReference type="AlphaFoldDB" id="A0A067TJW0"/>
<organism evidence="1 2">
    <name type="scientific">Galerina marginata (strain CBS 339.88)</name>
    <dbReference type="NCBI Taxonomy" id="685588"/>
    <lineage>
        <taxon>Eukaryota</taxon>
        <taxon>Fungi</taxon>
        <taxon>Dikarya</taxon>
        <taxon>Basidiomycota</taxon>
        <taxon>Agaricomycotina</taxon>
        <taxon>Agaricomycetes</taxon>
        <taxon>Agaricomycetidae</taxon>
        <taxon>Agaricales</taxon>
        <taxon>Agaricineae</taxon>
        <taxon>Strophariaceae</taxon>
        <taxon>Galerina</taxon>
    </lineage>
</organism>
<sequence>MHRNQQGLSLRHGRLTVGTTTTSLLHIPTRWANVSLLFSFEITNRRSSFFPMAF</sequence>
<proteinExistence type="predicted"/>
<name>A0A067TJW0_GALM3</name>